<sequence>MPDAPAGLGATLNGVFFTIWISSTSVHYTTSYARRTLDHGVWKLVLAHLYFLAKLATLFGGRLRSVLVASSLLLSCTSFGFGIVAIYSSKHFDVPLFAFQMHATFVWQTLAANLSAILTDTVISGAMLVHMRSAQYAARDESVLAVLSRYFLETNLLVTIVWILSLAFLLAWNAEGRQSEVSLALSFVLPGLYLLSMLASLDAVGDTVQGGLSRTMKHASSLSDMFKGVPLNRMDSPAIRERLFRSEDLAETSAP</sequence>
<comment type="caution">
    <text evidence="3">The sequence shown here is derived from an EMBL/GenBank/DDBJ whole genome shotgun (WGS) entry which is preliminary data.</text>
</comment>
<evidence type="ECO:0000313" key="3">
    <source>
        <dbReference type="EMBL" id="GEM11343.1"/>
    </source>
</evidence>
<organism evidence="3 4">
    <name type="scientific">Rhodotorula toruloides</name>
    <name type="common">Yeast</name>
    <name type="synonym">Rhodosporidium toruloides</name>
    <dbReference type="NCBI Taxonomy" id="5286"/>
    <lineage>
        <taxon>Eukaryota</taxon>
        <taxon>Fungi</taxon>
        <taxon>Dikarya</taxon>
        <taxon>Basidiomycota</taxon>
        <taxon>Pucciniomycotina</taxon>
        <taxon>Microbotryomycetes</taxon>
        <taxon>Sporidiobolales</taxon>
        <taxon>Sporidiobolaceae</taxon>
        <taxon>Rhodotorula</taxon>
    </lineage>
</organism>
<dbReference type="OrthoDB" id="2538377at2759"/>
<feature type="domain" description="DUF6534" evidence="2">
    <location>
        <begin position="116"/>
        <end position="202"/>
    </location>
</feature>
<dbReference type="Proteomes" id="UP000321518">
    <property type="component" value="Unassembled WGS sequence"/>
</dbReference>
<feature type="transmembrane region" description="Helical" evidence="1">
    <location>
        <begin position="66"/>
        <end position="87"/>
    </location>
</feature>
<accession>A0A511KLT3</accession>
<keyword evidence="1" id="KW-1133">Transmembrane helix</keyword>
<evidence type="ECO:0000259" key="2">
    <source>
        <dbReference type="Pfam" id="PF20152"/>
    </source>
</evidence>
<feature type="transmembrane region" description="Helical" evidence="1">
    <location>
        <begin position="184"/>
        <end position="204"/>
    </location>
</feature>
<dbReference type="EMBL" id="BJWK01000014">
    <property type="protein sequence ID" value="GEM11343.1"/>
    <property type="molecule type" value="Genomic_DNA"/>
</dbReference>
<dbReference type="InterPro" id="IPR045339">
    <property type="entry name" value="DUF6534"/>
</dbReference>
<dbReference type="AlphaFoldDB" id="A0A511KLT3"/>
<gene>
    <name evidence="3" type="ORF">Rt10032_c14g5360</name>
</gene>
<feature type="transmembrane region" description="Helical" evidence="1">
    <location>
        <begin position="107"/>
        <end position="129"/>
    </location>
</feature>
<proteinExistence type="predicted"/>
<dbReference type="Pfam" id="PF20152">
    <property type="entry name" value="DUF6534"/>
    <property type="match status" value="1"/>
</dbReference>
<keyword evidence="1" id="KW-0472">Membrane</keyword>
<evidence type="ECO:0000256" key="1">
    <source>
        <dbReference type="SAM" id="Phobius"/>
    </source>
</evidence>
<evidence type="ECO:0000313" key="4">
    <source>
        <dbReference type="Proteomes" id="UP000321518"/>
    </source>
</evidence>
<keyword evidence="1" id="KW-0812">Transmembrane</keyword>
<feature type="transmembrane region" description="Helical" evidence="1">
    <location>
        <begin position="150"/>
        <end position="172"/>
    </location>
</feature>
<reference evidence="3 4" key="1">
    <citation type="submission" date="2019-07" db="EMBL/GenBank/DDBJ databases">
        <title>Rhodotorula toruloides NBRC10032 genome sequencing.</title>
        <authorList>
            <person name="Shida Y."/>
            <person name="Takaku H."/>
            <person name="Ogasawara W."/>
            <person name="Mori K."/>
        </authorList>
    </citation>
    <scope>NUCLEOTIDE SEQUENCE [LARGE SCALE GENOMIC DNA]</scope>
    <source>
        <strain evidence="3 4">NBRC10032</strain>
    </source>
</reference>
<feature type="transmembrane region" description="Helical" evidence="1">
    <location>
        <begin position="7"/>
        <end position="28"/>
    </location>
</feature>
<name>A0A511KLT3_RHOTO</name>
<protein>
    <recommendedName>
        <fullName evidence="2">DUF6534 domain-containing protein</fullName>
    </recommendedName>
</protein>